<dbReference type="PROSITE" id="PS50075">
    <property type="entry name" value="CARRIER"/>
    <property type="match status" value="1"/>
</dbReference>
<dbReference type="Pfam" id="PF00501">
    <property type="entry name" value="AMP-binding"/>
    <property type="match status" value="1"/>
</dbReference>
<evidence type="ECO:0000313" key="3">
    <source>
        <dbReference type="EMBL" id="MBW7476951.1"/>
    </source>
</evidence>
<sequence>MSRYSSLSEALVANQRIEDKGITFITGPQEEKVVSYKQLYERALSYLHHLQQSGMEPGQKLIYQIDDNESFVYMFWACILGGFIPVPLTVGTNDEHKLKMFRIWSLIEEPYLVTARSIYRMLENFSKRNGLAEDIAAIGKRTLFLDDMSQSGPEGIIHPTGLDDLAFIQFSSGSTGDPKGVMLTHGNVLSNANALNTGCRTLPDDRLLNWMPLTHDMGLIALHITPLVDAYNQYMMPTLLFIRNPVLWMKKANEHKITILASPNFGYKYFLDYFKPEYGEGWDLSHVRFICNGAEPISADVCHRFLDIMNAYGLRKSAMLPVYGLAEGTVCVTLSSLEDEFVTVSVEREAFNVGEQVKLVSDPHSPSALHFVEVGAPLQDCDIRICDENNRQLPEEHLGYIQIKGKNVTSGYYKNQEATDKAMAGDGWLHTGDTGFMTGGRLVVAGRLKDIIFVNGKNYYPHDIEKVAEGVEGVELGKVAVCGVQNQETNKDDIVMFVFHLGELDTFVKVAAELKQHIGRGMGLEVHEVIPVKSIPRSTSGKVQRYKLRDSYQAGEYARVLEELGAMAQAQTQQREISLPTNEIEEKLLQICSGVLETEGIGMDDSFFDHGGTSIQINQIYAQVDVVYPNIVTVTDMFTYPSIAKLAQFIAKSVSATALDSVVLQSLPLSPDYYGNGEGALLSEKKVVYQYAVEQAMLTQLSRIAQEQGIEQTDIYLTLYIYMIAEMSGSSQVSVPSLLNGDGVIVPVDVALAGISSLTDLMQRVQGQRRNNGNAGIPAAQLSRVKPAKGEYDCIPVFYRKHLLDDAIDPFRTFDLALATSERHDRIYFDFNQKRMNGARMKAWFNRYVKLLKGFVETYK</sequence>
<dbReference type="InterPro" id="IPR042099">
    <property type="entry name" value="ANL_N_sf"/>
</dbReference>
<evidence type="ECO:0000259" key="2">
    <source>
        <dbReference type="PROSITE" id="PS50075"/>
    </source>
</evidence>
<dbReference type="Gene3D" id="3.30.300.30">
    <property type="match status" value="1"/>
</dbReference>
<keyword evidence="4" id="KW-1185">Reference proteome</keyword>
<dbReference type="PROSITE" id="PS00455">
    <property type="entry name" value="AMP_BINDING"/>
    <property type="match status" value="1"/>
</dbReference>
<dbReference type="InterPro" id="IPR009081">
    <property type="entry name" value="PP-bd_ACP"/>
</dbReference>
<feature type="domain" description="Carrier" evidence="2">
    <location>
        <begin position="579"/>
        <end position="654"/>
    </location>
</feature>
<accession>A0ABS7DAP5</accession>
<name>A0ABS7DAP5_9BACL</name>
<dbReference type="SUPFAM" id="SSF47336">
    <property type="entry name" value="ACP-like"/>
    <property type="match status" value="1"/>
</dbReference>
<dbReference type="Proteomes" id="UP000812277">
    <property type="component" value="Unassembled WGS sequence"/>
</dbReference>
<dbReference type="Gene3D" id="3.40.50.12780">
    <property type="entry name" value="N-terminal domain of ligase-like"/>
    <property type="match status" value="1"/>
</dbReference>
<dbReference type="PANTHER" id="PTHR22754:SF32">
    <property type="entry name" value="DISCO-INTERACTING PROTEIN 2"/>
    <property type="match status" value="1"/>
</dbReference>
<dbReference type="InterPro" id="IPR045851">
    <property type="entry name" value="AMP-bd_C_sf"/>
</dbReference>
<dbReference type="Pfam" id="PF00550">
    <property type="entry name" value="PP-binding"/>
    <property type="match status" value="1"/>
</dbReference>
<dbReference type="RefSeq" id="WP_219874200.1">
    <property type="nucleotide sequence ID" value="NZ_JAHZIJ010000018.1"/>
</dbReference>
<organism evidence="3 4">
    <name type="scientific">Paenibacillus oenotherae</name>
    <dbReference type="NCBI Taxonomy" id="1435645"/>
    <lineage>
        <taxon>Bacteria</taxon>
        <taxon>Bacillati</taxon>
        <taxon>Bacillota</taxon>
        <taxon>Bacilli</taxon>
        <taxon>Bacillales</taxon>
        <taxon>Paenibacillaceae</taxon>
        <taxon>Paenibacillus</taxon>
    </lineage>
</organism>
<evidence type="ECO:0000313" key="4">
    <source>
        <dbReference type="Proteomes" id="UP000812277"/>
    </source>
</evidence>
<dbReference type="InterPro" id="IPR020845">
    <property type="entry name" value="AMP-binding_CS"/>
</dbReference>
<reference evidence="3 4" key="1">
    <citation type="submission" date="2021-07" db="EMBL/GenBank/DDBJ databases">
        <title>Paenibacillus radiodurans sp. nov., isolated from the southeastern edge of Tengger Desert.</title>
        <authorList>
            <person name="Zhang G."/>
        </authorList>
    </citation>
    <scope>NUCLEOTIDE SEQUENCE [LARGE SCALE GENOMIC DNA]</scope>
    <source>
        <strain evidence="3 4">DT7-4</strain>
    </source>
</reference>
<dbReference type="SUPFAM" id="SSF56801">
    <property type="entry name" value="Acetyl-CoA synthetase-like"/>
    <property type="match status" value="1"/>
</dbReference>
<dbReference type="InterPro" id="IPR036736">
    <property type="entry name" value="ACP-like_sf"/>
</dbReference>
<dbReference type="SUPFAM" id="SSF52777">
    <property type="entry name" value="CoA-dependent acyltransferases"/>
    <property type="match status" value="1"/>
</dbReference>
<evidence type="ECO:0000256" key="1">
    <source>
        <dbReference type="ARBA" id="ARBA00006432"/>
    </source>
</evidence>
<dbReference type="InterPro" id="IPR000873">
    <property type="entry name" value="AMP-dep_synth/lig_dom"/>
</dbReference>
<proteinExistence type="inferred from homology"/>
<gene>
    <name evidence="3" type="ORF">K0T92_19725</name>
</gene>
<dbReference type="Gene3D" id="3.30.559.30">
    <property type="entry name" value="Nonribosomal peptide synthetase, condensation domain"/>
    <property type="match status" value="1"/>
</dbReference>
<comment type="similarity">
    <text evidence="1">Belongs to the ATP-dependent AMP-binding enzyme family.</text>
</comment>
<comment type="caution">
    <text evidence="3">The sequence shown here is derived from an EMBL/GenBank/DDBJ whole genome shotgun (WGS) entry which is preliminary data.</text>
</comment>
<dbReference type="Gene3D" id="1.10.1200.10">
    <property type="entry name" value="ACP-like"/>
    <property type="match status" value="1"/>
</dbReference>
<protein>
    <submittedName>
        <fullName evidence="3">Non-ribosomal peptide synthetase</fullName>
    </submittedName>
</protein>
<dbReference type="PANTHER" id="PTHR22754">
    <property type="entry name" value="DISCO-INTERACTING PROTEIN 2 DIP2 -RELATED"/>
    <property type="match status" value="1"/>
</dbReference>
<dbReference type="EMBL" id="JAHZIJ010000018">
    <property type="protein sequence ID" value="MBW7476951.1"/>
    <property type="molecule type" value="Genomic_DNA"/>
</dbReference>